<proteinExistence type="predicted"/>
<evidence type="ECO:0000256" key="3">
    <source>
        <dbReference type="ARBA" id="ARBA00023237"/>
    </source>
</evidence>
<organism evidence="7 8">
    <name type="scientific">Vibrio owensii</name>
    <dbReference type="NCBI Taxonomy" id="696485"/>
    <lineage>
        <taxon>Bacteria</taxon>
        <taxon>Pseudomonadati</taxon>
        <taxon>Pseudomonadota</taxon>
        <taxon>Gammaproteobacteria</taxon>
        <taxon>Vibrionales</taxon>
        <taxon>Vibrionaceae</taxon>
        <taxon>Vibrio</taxon>
    </lineage>
</organism>
<dbReference type="InterPro" id="IPR036737">
    <property type="entry name" value="OmpA-like_sf"/>
</dbReference>
<dbReference type="SUPFAM" id="SSF103088">
    <property type="entry name" value="OmpA-like"/>
    <property type="match status" value="1"/>
</dbReference>
<dbReference type="CDD" id="cd07185">
    <property type="entry name" value="OmpA_C-like"/>
    <property type="match status" value="1"/>
</dbReference>
<dbReference type="Proteomes" id="UP001295420">
    <property type="component" value="Unassembled WGS sequence"/>
</dbReference>
<dbReference type="EMBL" id="CAKMTQ010000030">
    <property type="protein sequence ID" value="CAH1534161.1"/>
    <property type="molecule type" value="Genomic_DNA"/>
</dbReference>
<dbReference type="InterPro" id="IPR006664">
    <property type="entry name" value="OMP_bac"/>
</dbReference>
<dbReference type="InterPro" id="IPR050330">
    <property type="entry name" value="Bact_OuterMem_StrucFunc"/>
</dbReference>
<dbReference type="PANTHER" id="PTHR30329">
    <property type="entry name" value="STATOR ELEMENT OF FLAGELLAR MOTOR COMPLEX"/>
    <property type="match status" value="1"/>
</dbReference>
<sequence length="201" mass="22751">MRKFTITMCIIITPWVCAKEQEETFVCMTDIGEYEYQIKGGTSKKIALNSEEEVMVPVDTGQVNHNQIASKKHIKAVESTCNNYAQQTPLAAGGKRMSSVFFELNSFALRTQEKKQLNQLVVRFREQLRPIRVEGHTDSSGSTVANKTLALKRANAVKEYLVRRGYQANLITVFTAGQSSPKYSNKTKDGRKKNRRVEIQI</sequence>
<dbReference type="RefSeq" id="WP_409931491.1">
    <property type="nucleotide sequence ID" value="NZ_CAKMTQ010000030.1"/>
</dbReference>
<keyword evidence="3" id="KW-0998">Cell outer membrane</keyword>
<protein>
    <submittedName>
        <fullName evidence="7">OmpA-like domain-containing protein</fullName>
    </submittedName>
</protein>
<reference evidence="7" key="1">
    <citation type="submission" date="2022-01" db="EMBL/GenBank/DDBJ databases">
        <authorList>
            <person name="Lagorce A."/>
        </authorList>
    </citation>
    <scope>NUCLEOTIDE SEQUENCE</scope>
    <source>
        <strain evidence="7">Th15_F1_D04</strain>
    </source>
</reference>
<dbReference type="PROSITE" id="PS51123">
    <property type="entry name" value="OMPA_2"/>
    <property type="match status" value="1"/>
</dbReference>
<dbReference type="GO" id="GO:0009279">
    <property type="term" value="C:cell outer membrane"/>
    <property type="evidence" value="ECO:0007669"/>
    <property type="project" value="UniProtKB-SubCell"/>
</dbReference>
<dbReference type="Pfam" id="PF00691">
    <property type="entry name" value="OmpA"/>
    <property type="match status" value="1"/>
</dbReference>
<name>A0AAU9Q9Q3_9VIBR</name>
<dbReference type="Gene3D" id="3.30.1330.60">
    <property type="entry name" value="OmpA-like domain"/>
    <property type="match status" value="1"/>
</dbReference>
<evidence type="ECO:0000256" key="1">
    <source>
        <dbReference type="ARBA" id="ARBA00004442"/>
    </source>
</evidence>
<dbReference type="PANTHER" id="PTHR30329:SF21">
    <property type="entry name" value="LIPOPROTEIN YIAD-RELATED"/>
    <property type="match status" value="1"/>
</dbReference>
<dbReference type="PRINTS" id="PR01021">
    <property type="entry name" value="OMPADOMAIN"/>
</dbReference>
<keyword evidence="2 4" id="KW-0472">Membrane</keyword>
<evidence type="ECO:0000256" key="2">
    <source>
        <dbReference type="ARBA" id="ARBA00023136"/>
    </source>
</evidence>
<dbReference type="InterPro" id="IPR006665">
    <property type="entry name" value="OmpA-like"/>
</dbReference>
<evidence type="ECO:0000313" key="7">
    <source>
        <dbReference type="EMBL" id="CAH1534161.1"/>
    </source>
</evidence>
<feature type="region of interest" description="Disordered" evidence="5">
    <location>
        <begin position="179"/>
        <end position="201"/>
    </location>
</feature>
<gene>
    <name evidence="7" type="ORF">THF1D04_360019</name>
</gene>
<evidence type="ECO:0000256" key="5">
    <source>
        <dbReference type="SAM" id="MobiDB-lite"/>
    </source>
</evidence>
<evidence type="ECO:0000313" key="8">
    <source>
        <dbReference type="Proteomes" id="UP001295420"/>
    </source>
</evidence>
<accession>A0AAU9Q9Q3</accession>
<evidence type="ECO:0000259" key="6">
    <source>
        <dbReference type="PROSITE" id="PS51123"/>
    </source>
</evidence>
<comment type="caution">
    <text evidence="7">The sequence shown here is derived from an EMBL/GenBank/DDBJ whole genome shotgun (WGS) entry which is preliminary data.</text>
</comment>
<evidence type="ECO:0000256" key="4">
    <source>
        <dbReference type="PROSITE-ProRule" id="PRU00473"/>
    </source>
</evidence>
<comment type="subcellular location">
    <subcellularLocation>
        <location evidence="1">Cell outer membrane</location>
    </subcellularLocation>
</comment>
<dbReference type="AlphaFoldDB" id="A0AAU9Q9Q3"/>
<feature type="domain" description="OmpA-like" evidence="6">
    <location>
        <begin position="93"/>
        <end position="201"/>
    </location>
</feature>